<dbReference type="SUPFAM" id="SSF53756">
    <property type="entry name" value="UDP-Glycosyltransferase/glycogen phosphorylase"/>
    <property type="match status" value="1"/>
</dbReference>
<dbReference type="GO" id="GO:0005829">
    <property type="term" value="C:cytosol"/>
    <property type="evidence" value="ECO:0007669"/>
    <property type="project" value="TreeGrafter"/>
</dbReference>
<comment type="catalytic activity">
    <reaction evidence="6">
        <text>TDP-alpha-D-glucose + D-glucose 6-phosphate = 5-methyl-UDP + alpha,alpha-trehalose 6-phosphate + H(+)</text>
        <dbReference type="Rhea" id="RHEA:53888"/>
        <dbReference type="ChEBI" id="CHEBI:15378"/>
        <dbReference type="ChEBI" id="CHEBI:58429"/>
        <dbReference type="ChEBI" id="CHEBI:61417"/>
        <dbReference type="ChEBI" id="CHEBI:61548"/>
        <dbReference type="ChEBI" id="CHEBI:137931"/>
    </reaction>
</comment>
<evidence type="ECO:0000256" key="2">
    <source>
        <dbReference type="ARBA" id="ARBA00008799"/>
    </source>
</evidence>
<dbReference type="InterPro" id="IPR001830">
    <property type="entry name" value="Glyco_trans_20"/>
</dbReference>
<dbReference type="EMBL" id="PEBD01000004">
    <property type="protein sequence ID" value="PHV68186.1"/>
    <property type="molecule type" value="Genomic_DNA"/>
</dbReference>
<dbReference type="CDD" id="cd03788">
    <property type="entry name" value="GT20_TPS"/>
    <property type="match status" value="1"/>
</dbReference>
<evidence type="ECO:0000256" key="4">
    <source>
        <dbReference type="ARBA" id="ARBA00047452"/>
    </source>
</evidence>
<dbReference type="PANTHER" id="PTHR10788">
    <property type="entry name" value="TREHALOSE-6-PHOSPHATE SYNTHASE"/>
    <property type="match status" value="1"/>
</dbReference>
<organism evidence="7 8">
    <name type="scientific">Williamsia marianensis</name>
    <dbReference type="NCBI Taxonomy" id="85044"/>
    <lineage>
        <taxon>Bacteria</taxon>
        <taxon>Bacillati</taxon>
        <taxon>Actinomycetota</taxon>
        <taxon>Actinomycetes</taxon>
        <taxon>Mycobacteriales</taxon>
        <taxon>Nocardiaceae</taxon>
        <taxon>Williamsia</taxon>
    </lineage>
</organism>
<evidence type="ECO:0000313" key="8">
    <source>
        <dbReference type="Proteomes" id="UP000225108"/>
    </source>
</evidence>
<comment type="caution">
    <text evidence="7">The sequence shown here is derived from an EMBL/GenBank/DDBJ whole genome shotgun (WGS) entry which is preliminary data.</text>
</comment>
<comment type="similarity">
    <text evidence="2">Belongs to the glycosyltransferase 20 family.</text>
</comment>
<dbReference type="PANTHER" id="PTHR10788:SF106">
    <property type="entry name" value="BCDNA.GH08860"/>
    <property type="match status" value="1"/>
</dbReference>
<dbReference type="Proteomes" id="UP000225108">
    <property type="component" value="Unassembled WGS sequence"/>
</dbReference>
<accession>A0A2G3PQY5</accession>
<evidence type="ECO:0000256" key="5">
    <source>
        <dbReference type="ARBA" id="ARBA00048311"/>
    </source>
</evidence>
<dbReference type="GO" id="GO:0003825">
    <property type="term" value="F:alpha,alpha-trehalose-phosphate synthase (UDP-forming) activity"/>
    <property type="evidence" value="ECO:0007669"/>
    <property type="project" value="TreeGrafter"/>
</dbReference>
<dbReference type="GO" id="GO:0004805">
    <property type="term" value="F:trehalose-phosphatase activity"/>
    <property type="evidence" value="ECO:0007669"/>
    <property type="project" value="TreeGrafter"/>
</dbReference>
<comment type="catalytic activity">
    <reaction evidence="1">
        <text>CDP-alpha-D-glucose + D-glucose 6-phosphate = alpha,alpha-trehalose 6-phosphate + CDP + H(+)</text>
        <dbReference type="Rhea" id="RHEA:53884"/>
        <dbReference type="ChEBI" id="CHEBI:15378"/>
        <dbReference type="ChEBI" id="CHEBI:58069"/>
        <dbReference type="ChEBI" id="CHEBI:58429"/>
        <dbReference type="ChEBI" id="CHEBI:61548"/>
        <dbReference type="ChEBI" id="CHEBI:137927"/>
    </reaction>
</comment>
<evidence type="ECO:0000256" key="1">
    <source>
        <dbReference type="ARBA" id="ARBA00001525"/>
    </source>
</evidence>
<evidence type="ECO:0000256" key="6">
    <source>
        <dbReference type="ARBA" id="ARBA00093268"/>
    </source>
</evidence>
<comment type="catalytic activity">
    <reaction evidence="5">
        <text>ADP-alpha-D-glucose + D-glucose 6-phosphate = alpha,alpha-trehalose 6-phosphate + ADP + H(+)</text>
        <dbReference type="Rhea" id="RHEA:53880"/>
        <dbReference type="ChEBI" id="CHEBI:15378"/>
        <dbReference type="ChEBI" id="CHEBI:57498"/>
        <dbReference type="ChEBI" id="CHEBI:58429"/>
        <dbReference type="ChEBI" id="CHEBI:61548"/>
        <dbReference type="ChEBI" id="CHEBI:456216"/>
        <dbReference type="EC" id="2.4.1.347"/>
    </reaction>
</comment>
<dbReference type="Pfam" id="PF00982">
    <property type="entry name" value="Glyco_transf_20"/>
    <property type="match status" value="1"/>
</dbReference>
<dbReference type="GO" id="GO:0005992">
    <property type="term" value="P:trehalose biosynthetic process"/>
    <property type="evidence" value="ECO:0007669"/>
    <property type="project" value="InterPro"/>
</dbReference>
<proteinExistence type="inferred from homology"/>
<evidence type="ECO:0000313" key="7">
    <source>
        <dbReference type="EMBL" id="PHV68186.1"/>
    </source>
</evidence>
<reference evidence="7 8" key="1">
    <citation type="submission" date="2017-10" db="EMBL/GenBank/DDBJ databases">
        <title>The draft genome sequence of Williamsia sp. BULT 1.1 isolated from the semi-arid grassland soils from South Africa.</title>
        <authorList>
            <person name="Kabwe M.H."/>
            <person name="Govender N."/>
            <person name="Mutseka Lunga P."/>
            <person name="Vikram S."/>
            <person name="Makhalanyane T.P."/>
        </authorList>
    </citation>
    <scope>NUCLEOTIDE SEQUENCE [LARGE SCALE GENOMIC DNA]</scope>
    <source>
        <strain evidence="7 8">BULT 1.1</strain>
    </source>
</reference>
<evidence type="ECO:0000256" key="3">
    <source>
        <dbReference type="ARBA" id="ARBA00012842"/>
    </source>
</evidence>
<dbReference type="AlphaFoldDB" id="A0A2G3PQY5"/>
<protein>
    <recommendedName>
        <fullName evidence="3">alpha,alpha-trehalose-phosphate synthase (ADP-forming)</fullName>
        <ecNumber evidence="3">2.4.1.347</ecNumber>
    </recommendedName>
</protein>
<gene>
    <name evidence="7" type="ORF">CSW57_02735</name>
</gene>
<dbReference type="RefSeq" id="WP_099381338.1">
    <property type="nucleotide sequence ID" value="NZ_PEBD01000004.1"/>
</dbReference>
<name>A0A2G3PQY5_WILMA</name>
<sequence length="495" mass="55159">MTPQRSNESDTRADFVVVANRLPVDKETLADGTVRWKRSPGGLVTALEPILRSQTGAWVGWSGVADAAEHPEVEGLQLYAVSLSAQEIADYYEGFSNATLWPLYHDVIVKPEYNRTWWNSYVAINRRFAEAASEAAAEGALVWIQDYQLQLVPKMLRMLRPDLRIGFFLHIPFPPVELFMQMPWRTEIIEGLLGADLIGFHLPGGAQNFLYLARRLAGQATSKGQVGVRSKFGVVQVGFRTVRVGAFPISIDSGELDSQAKTKEIRKRAVEIREELGSPKKVLLGVDRLDYTKGIDVRLQALSELFEEGRVDPNEVTMLQLATPSRERVDSYIKMRGEIEQLVGNINGTYGRVGHPVIQYLHQPVPREDLIAFFVAADVMLITPLRDGMNLVAKEYVACRSDLGGALVLSEFTGAAAELRQAFQANPYDTEGVKNAIVAALEQDPDEGRRRMRALRRQVLAHDVQRWAESFLGALGADPETMSSGDRRIDLVEEV</sequence>
<dbReference type="Gene3D" id="3.40.50.2000">
    <property type="entry name" value="Glycogen Phosphorylase B"/>
    <property type="match status" value="2"/>
</dbReference>
<comment type="catalytic activity">
    <reaction evidence="4">
        <text>GDP-alpha-D-glucose + D-glucose 6-phosphate = alpha,alpha-trehalose 6-phosphate + GDP + H(+)</text>
        <dbReference type="Rhea" id="RHEA:14605"/>
        <dbReference type="ChEBI" id="CHEBI:15378"/>
        <dbReference type="ChEBI" id="CHEBI:58189"/>
        <dbReference type="ChEBI" id="CHEBI:58429"/>
        <dbReference type="ChEBI" id="CHEBI:61548"/>
        <dbReference type="ChEBI" id="CHEBI:62230"/>
    </reaction>
</comment>
<dbReference type="EC" id="2.4.1.347" evidence="3"/>